<dbReference type="Proteomes" id="UP000285060">
    <property type="component" value="Unassembled WGS sequence"/>
</dbReference>
<dbReference type="GO" id="GO:0003777">
    <property type="term" value="F:microtubule motor activity"/>
    <property type="evidence" value="ECO:0007669"/>
    <property type="project" value="InterPro"/>
</dbReference>
<dbReference type="GO" id="GO:0007018">
    <property type="term" value="P:microtubule-based movement"/>
    <property type="evidence" value="ECO:0007669"/>
    <property type="project" value="InterPro"/>
</dbReference>
<organism evidence="3 4">
    <name type="scientific">Aphanomyces invadans</name>
    <dbReference type="NCBI Taxonomy" id="157072"/>
    <lineage>
        <taxon>Eukaryota</taxon>
        <taxon>Sar</taxon>
        <taxon>Stramenopiles</taxon>
        <taxon>Oomycota</taxon>
        <taxon>Saprolegniomycetes</taxon>
        <taxon>Saprolegniales</taxon>
        <taxon>Verrucalvaceae</taxon>
        <taxon>Aphanomyces</taxon>
    </lineage>
</organism>
<protein>
    <recommendedName>
        <fullName evidence="2">Kinesin motor domain-containing protein</fullName>
    </recommendedName>
</protein>
<comment type="similarity">
    <text evidence="1">Belongs to the TRAFAC class myosin-kinesin ATPase superfamily. Kinesin family.</text>
</comment>
<dbReference type="GO" id="GO:0106370">
    <property type="term" value="F:protein-L-histidine N-pros-methyltransferase activity"/>
    <property type="evidence" value="ECO:0007669"/>
    <property type="project" value="InterPro"/>
</dbReference>
<dbReference type="GO" id="GO:0005871">
    <property type="term" value="C:kinesin complex"/>
    <property type="evidence" value="ECO:0007669"/>
    <property type="project" value="TreeGrafter"/>
</dbReference>
<dbReference type="SUPFAM" id="SSF52540">
    <property type="entry name" value="P-loop containing nucleoside triphosphate hydrolases"/>
    <property type="match status" value="1"/>
</dbReference>
<comment type="caution">
    <text evidence="1">Lacks conserved residue(s) required for the propagation of feature annotation.</text>
</comment>
<dbReference type="PRINTS" id="PR00380">
    <property type="entry name" value="KINESINHEAVY"/>
</dbReference>
<dbReference type="PANTHER" id="PTHR24115">
    <property type="entry name" value="KINESIN-RELATED"/>
    <property type="match status" value="1"/>
</dbReference>
<evidence type="ECO:0000313" key="4">
    <source>
        <dbReference type="Proteomes" id="UP000285060"/>
    </source>
</evidence>
<dbReference type="GO" id="GO:0008017">
    <property type="term" value="F:microtubule binding"/>
    <property type="evidence" value="ECO:0007669"/>
    <property type="project" value="InterPro"/>
</dbReference>
<dbReference type="InterPro" id="IPR027640">
    <property type="entry name" value="Kinesin-like_fam"/>
</dbReference>
<dbReference type="Pfam" id="PF05219">
    <property type="entry name" value="DREV"/>
    <property type="match status" value="1"/>
</dbReference>
<dbReference type="InterPro" id="IPR036961">
    <property type="entry name" value="Kinesin_motor_dom_sf"/>
</dbReference>
<dbReference type="GO" id="GO:0005874">
    <property type="term" value="C:microtubule"/>
    <property type="evidence" value="ECO:0007669"/>
    <property type="project" value="TreeGrafter"/>
</dbReference>
<dbReference type="VEuPathDB" id="FungiDB:H310_14611"/>
<sequence>MGGSNVKDLPVGIEMAGKVDKQEGHFFRVSITDRIVESGFVMTCRSIAKSKFKLILFDKDGSVRCVQESETRAKHTSADMFLTKLELMDTDDTFKCLSDQEQTLPDIFHRLKTLERIQTPALEAGTHLFCVYGDNWFSSLQYIVQCLPIEPDAVESIQHVEQDLLRTKLELEAYQAEFTAAQKAYEAAMVKADGLDKRTKGLLTTRRAAYDDFFNVAALPYKELNRKAGAQEPEATSTFASLWNRFSSVAELLALFHEAVSRRATESTQANTVSSRSHLIVFLKLVGAGPPSDGGQMVLLDLAGSERKEDQFTNDKQRQQETIETNMSHLALKQCLLAKENNSHVPYRNSALTRILKNSLWAAHKSCQAAVVVTASPIPADTEHTMCSLLNARRMVEVNPTVVQTVFEITETSEAKPIKLFKSFSHADVQKWLGAVSHVGKTCDRSSSHPTVTKKPSNFWTYVLAVDLRTGKLLDIGAGDGNVTAKLATFFDTVYSTEVSMPMVRALNAKGFKYDRKVPHPTPSSD</sequence>
<dbReference type="EMBL" id="QUSY01000857">
    <property type="protein sequence ID" value="RHY27034.1"/>
    <property type="molecule type" value="Genomic_DNA"/>
</dbReference>
<gene>
    <name evidence="3" type="ORF">DYB32_007099</name>
</gene>
<dbReference type="SUPFAM" id="SSF53335">
    <property type="entry name" value="S-adenosyl-L-methionine-dependent methyltransferases"/>
    <property type="match status" value="1"/>
</dbReference>
<feature type="domain" description="Kinesin motor" evidence="2">
    <location>
        <begin position="245"/>
        <end position="398"/>
    </location>
</feature>
<evidence type="ECO:0000259" key="2">
    <source>
        <dbReference type="PROSITE" id="PS50067"/>
    </source>
</evidence>
<keyword evidence="4" id="KW-1185">Reference proteome</keyword>
<dbReference type="VEuPathDB" id="FungiDB:H310_14609"/>
<dbReference type="InterPro" id="IPR007884">
    <property type="entry name" value="METL9"/>
</dbReference>
<dbReference type="GO" id="GO:0005524">
    <property type="term" value="F:ATP binding"/>
    <property type="evidence" value="ECO:0007669"/>
    <property type="project" value="InterPro"/>
</dbReference>
<dbReference type="InterPro" id="IPR027417">
    <property type="entry name" value="P-loop_NTPase"/>
</dbReference>
<dbReference type="AlphaFoldDB" id="A0A418APF3"/>
<evidence type="ECO:0000256" key="1">
    <source>
        <dbReference type="PROSITE-ProRule" id="PRU00283"/>
    </source>
</evidence>
<reference evidence="3 4" key="1">
    <citation type="submission" date="2018-08" db="EMBL/GenBank/DDBJ databases">
        <title>Aphanomyces genome sequencing and annotation.</title>
        <authorList>
            <person name="Minardi D."/>
            <person name="Oidtmann B."/>
            <person name="Van Der Giezen M."/>
            <person name="Studholme D.J."/>
        </authorList>
    </citation>
    <scope>NUCLEOTIDE SEQUENCE [LARGE SCALE GENOMIC DNA]</scope>
    <source>
        <strain evidence="3 4">NJM0002</strain>
    </source>
</reference>
<dbReference type="PROSITE" id="PS50067">
    <property type="entry name" value="KINESIN_MOTOR_2"/>
    <property type="match status" value="1"/>
</dbReference>
<dbReference type="InterPro" id="IPR029063">
    <property type="entry name" value="SAM-dependent_MTases_sf"/>
</dbReference>
<dbReference type="Gene3D" id="3.40.850.10">
    <property type="entry name" value="Kinesin motor domain"/>
    <property type="match status" value="1"/>
</dbReference>
<name>A0A418APF3_9STRA</name>
<dbReference type="GO" id="GO:0016887">
    <property type="term" value="F:ATP hydrolysis activity"/>
    <property type="evidence" value="ECO:0007669"/>
    <property type="project" value="TreeGrafter"/>
</dbReference>
<dbReference type="Gene3D" id="3.40.50.150">
    <property type="entry name" value="Vaccinia Virus protein VP39"/>
    <property type="match status" value="1"/>
</dbReference>
<evidence type="ECO:0000313" key="3">
    <source>
        <dbReference type="EMBL" id="RHY27034.1"/>
    </source>
</evidence>
<dbReference type="SMART" id="SM00129">
    <property type="entry name" value="KISc"/>
    <property type="match status" value="1"/>
</dbReference>
<dbReference type="Pfam" id="PF00225">
    <property type="entry name" value="Kinesin"/>
    <property type="match status" value="1"/>
</dbReference>
<dbReference type="InterPro" id="IPR001752">
    <property type="entry name" value="Kinesin_motor_dom"/>
</dbReference>
<comment type="caution">
    <text evidence="3">The sequence shown here is derived from an EMBL/GenBank/DDBJ whole genome shotgun (WGS) entry which is preliminary data.</text>
</comment>
<proteinExistence type="inferred from homology"/>
<accession>A0A418APF3</accession>